<dbReference type="InterPro" id="IPR002877">
    <property type="entry name" value="RNA_MeTrfase_FtsJ_dom"/>
</dbReference>
<evidence type="ECO:0000256" key="9">
    <source>
        <dbReference type="ARBA" id="ARBA00041184"/>
    </source>
</evidence>
<evidence type="ECO:0000313" key="13">
    <source>
        <dbReference type="Proteomes" id="UP000678393"/>
    </source>
</evidence>
<evidence type="ECO:0000256" key="3">
    <source>
        <dbReference type="ARBA" id="ARBA00022552"/>
    </source>
</evidence>
<dbReference type="Gene3D" id="3.40.50.150">
    <property type="entry name" value="Vaccinia Virus protein VP39"/>
    <property type="match status" value="1"/>
</dbReference>
<dbReference type="OrthoDB" id="20105at2759"/>
<dbReference type="AlphaFoldDB" id="A0A8S3ZIB4"/>
<evidence type="ECO:0000256" key="7">
    <source>
        <dbReference type="ARBA" id="ARBA00022946"/>
    </source>
</evidence>
<dbReference type="HAMAP" id="MF_01547">
    <property type="entry name" value="RNA_methyltr_E"/>
    <property type="match status" value="1"/>
</dbReference>
<evidence type="ECO:0000313" key="12">
    <source>
        <dbReference type="EMBL" id="CAG5129039.1"/>
    </source>
</evidence>
<keyword evidence="7" id="KW-0809">Transit peptide</keyword>
<sequence length="265" mass="29718">MSSFCRLRRTLITTCVLSRCHYHILMYKTNVRHLCMASNLLKDNVSSNVWLQRQRKDIYVKQAGKENYRCRSAYKLLQINDRFQILKPGHIVIDCGAAPGSWCQVAAQKVNSICSYPSAPKGLVIGVDIQNMAPIDGVHLLQASDFTVKETQCKITEILQGQLADVILSDMAPRATGLKSHNHDIIVGLCFSVLRFSLNVLKEGGTLVCKLWMGGDQPRLENAMNSVFDNVRFVKPDASRDDSAEVFILGRGFKHSLQKHPQENS</sequence>
<evidence type="ECO:0000256" key="10">
    <source>
        <dbReference type="PIRSR" id="PIRSR005461-1"/>
    </source>
</evidence>
<dbReference type="PANTHER" id="PTHR10920">
    <property type="entry name" value="RIBOSOMAL RNA METHYLTRANSFERASE"/>
    <property type="match status" value="1"/>
</dbReference>
<gene>
    <name evidence="12" type="ORF">CUNI_LOCUS14597</name>
</gene>
<comment type="similarity">
    <text evidence="2">Belongs to the class I-like SAM-binding methyltransferase superfamily. RNA methyltransferase RlmE family.</text>
</comment>
<keyword evidence="6 10" id="KW-0949">S-adenosyl-L-methionine</keyword>
<dbReference type="PANTHER" id="PTHR10920:SF18">
    <property type="entry name" value="RRNA METHYLTRANSFERASE 2, MITOCHONDRIAL"/>
    <property type="match status" value="1"/>
</dbReference>
<proteinExistence type="inferred from homology"/>
<dbReference type="EMBL" id="CAJHNH020003334">
    <property type="protein sequence ID" value="CAG5129039.1"/>
    <property type="molecule type" value="Genomic_DNA"/>
</dbReference>
<evidence type="ECO:0000259" key="11">
    <source>
        <dbReference type="Pfam" id="PF01728"/>
    </source>
</evidence>
<keyword evidence="3" id="KW-0698">rRNA processing</keyword>
<dbReference type="Pfam" id="PF01728">
    <property type="entry name" value="FtsJ"/>
    <property type="match status" value="1"/>
</dbReference>
<dbReference type="GO" id="GO:1902775">
    <property type="term" value="P:mitochondrial large ribosomal subunit assembly"/>
    <property type="evidence" value="ECO:0007669"/>
    <property type="project" value="UniProtKB-ARBA"/>
</dbReference>
<protein>
    <recommendedName>
        <fullName evidence="9">rRNA methyltransferase 2, mitochondrial</fullName>
    </recommendedName>
</protein>
<evidence type="ECO:0000256" key="5">
    <source>
        <dbReference type="ARBA" id="ARBA00022679"/>
    </source>
</evidence>
<evidence type="ECO:0000256" key="1">
    <source>
        <dbReference type="ARBA" id="ARBA00004173"/>
    </source>
</evidence>
<dbReference type="InterPro" id="IPR015507">
    <property type="entry name" value="rRNA-MeTfrase_E"/>
</dbReference>
<reference evidence="12" key="1">
    <citation type="submission" date="2021-04" db="EMBL/GenBank/DDBJ databases">
        <authorList>
            <consortium name="Molecular Ecology Group"/>
        </authorList>
    </citation>
    <scope>NUCLEOTIDE SEQUENCE</scope>
</reference>
<dbReference type="InterPro" id="IPR029063">
    <property type="entry name" value="SAM-dependent_MTases_sf"/>
</dbReference>
<keyword evidence="8" id="KW-0496">Mitochondrion</keyword>
<dbReference type="FunFam" id="3.40.50.150:FF:000129">
    <property type="entry name" value="Mitochondrial rRNA methyltransferase 2"/>
    <property type="match status" value="1"/>
</dbReference>
<evidence type="ECO:0000256" key="4">
    <source>
        <dbReference type="ARBA" id="ARBA00022603"/>
    </source>
</evidence>
<comment type="caution">
    <text evidence="12">The sequence shown here is derived from an EMBL/GenBank/DDBJ whole genome shotgun (WGS) entry which is preliminary data.</text>
</comment>
<keyword evidence="5" id="KW-0808">Transferase</keyword>
<dbReference type="Proteomes" id="UP000678393">
    <property type="component" value="Unassembled WGS sequence"/>
</dbReference>
<dbReference type="GO" id="GO:0005759">
    <property type="term" value="C:mitochondrial matrix"/>
    <property type="evidence" value="ECO:0007669"/>
    <property type="project" value="UniProtKB-ARBA"/>
</dbReference>
<accession>A0A8S3ZIB4</accession>
<name>A0A8S3ZIB4_9EUPU</name>
<feature type="active site" description="Proton acceptor" evidence="10">
    <location>
        <position position="210"/>
    </location>
</feature>
<keyword evidence="13" id="KW-1185">Reference proteome</keyword>
<dbReference type="PIRSF" id="PIRSF005461">
    <property type="entry name" value="23S_rRNA_mtase"/>
    <property type="match status" value="1"/>
</dbReference>
<keyword evidence="4" id="KW-0489">Methyltransferase</keyword>
<comment type="subcellular location">
    <subcellularLocation>
        <location evidence="1">Mitochondrion</location>
    </subcellularLocation>
</comment>
<evidence type="ECO:0000256" key="6">
    <source>
        <dbReference type="ARBA" id="ARBA00022691"/>
    </source>
</evidence>
<dbReference type="InterPro" id="IPR050082">
    <property type="entry name" value="RNA_methyltr_RlmE"/>
</dbReference>
<evidence type="ECO:0000256" key="8">
    <source>
        <dbReference type="ARBA" id="ARBA00023128"/>
    </source>
</evidence>
<dbReference type="SUPFAM" id="SSF53335">
    <property type="entry name" value="S-adenosyl-L-methionine-dependent methyltransferases"/>
    <property type="match status" value="1"/>
</dbReference>
<dbReference type="GO" id="GO:0008650">
    <property type="term" value="F:rRNA (uridine-2'-O-)-methyltransferase activity"/>
    <property type="evidence" value="ECO:0007669"/>
    <property type="project" value="TreeGrafter"/>
</dbReference>
<feature type="domain" description="Ribosomal RNA methyltransferase FtsJ" evidence="11">
    <location>
        <begin position="68"/>
        <end position="253"/>
    </location>
</feature>
<organism evidence="12 13">
    <name type="scientific">Candidula unifasciata</name>
    <dbReference type="NCBI Taxonomy" id="100452"/>
    <lineage>
        <taxon>Eukaryota</taxon>
        <taxon>Metazoa</taxon>
        <taxon>Spiralia</taxon>
        <taxon>Lophotrochozoa</taxon>
        <taxon>Mollusca</taxon>
        <taxon>Gastropoda</taxon>
        <taxon>Heterobranchia</taxon>
        <taxon>Euthyneura</taxon>
        <taxon>Panpulmonata</taxon>
        <taxon>Eupulmonata</taxon>
        <taxon>Stylommatophora</taxon>
        <taxon>Helicina</taxon>
        <taxon>Helicoidea</taxon>
        <taxon>Geomitridae</taxon>
        <taxon>Candidula</taxon>
    </lineage>
</organism>
<evidence type="ECO:0000256" key="2">
    <source>
        <dbReference type="ARBA" id="ARBA00009258"/>
    </source>
</evidence>